<evidence type="ECO:0000313" key="11">
    <source>
        <dbReference type="Ensembl" id="ENSPCLP00000018352.1"/>
    </source>
</evidence>
<evidence type="ECO:0000256" key="6">
    <source>
        <dbReference type="ARBA" id="ARBA00022692"/>
    </source>
</evidence>
<name>A0A669QBW8_PHACC</name>
<organism evidence="11 12">
    <name type="scientific">Phasianus colchicus</name>
    <name type="common">Common pheasant</name>
    <dbReference type="NCBI Taxonomy" id="9054"/>
    <lineage>
        <taxon>Eukaryota</taxon>
        <taxon>Metazoa</taxon>
        <taxon>Chordata</taxon>
        <taxon>Craniata</taxon>
        <taxon>Vertebrata</taxon>
        <taxon>Euteleostomi</taxon>
        <taxon>Archelosauria</taxon>
        <taxon>Archosauria</taxon>
        <taxon>Dinosauria</taxon>
        <taxon>Saurischia</taxon>
        <taxon>Theropoda</taxon>
        <taxon>Coelurosauria</taxon>
        <taxon>Aves</taxon>
        <taxon>Neognathae</taxon>
        <taxon>Galloanserae</taxon>
        <taxon>Galliformes</taxon>
        <taxon>Phasianidae</taxon>
        <taxon>Phasianinae</taxon>
        <taxon>Phasianus</taxon>
    </lineage>
</organism>
<dbReference type="EC" id="2.4.1.17" evidence="3"/>
<dbReference type="GO" id="GO:0015020">
    <property type="term" value="F:glucuronosyltransferase activity"/>
    <property type="evidence" value="ECO:0007669"/>
    <property type="project" value="UniProtKB-EC"/>
</dbReference>
<sequence length="371" mass="42133">MALVLPSHPQVSVSLLLLLSVLGLAAGGKLLVVPVDGSHWLSMREVLDGLKQKGHEIVVVAPEVSVHIKPTNNFIMKMYPVPFTQEEMDVSFREFSKEAFAEGSFLERLSTIRQRLQRMSAIYLSTCERLLYNKELIRYLEESEFDALFTDPFLPCGQILAEHLSIPSVFLLQQIPCGLDIDATQCPNPPSYVPRIFSGNSDHMNFLQRVKNILFDIPHSLLCHLLFQPYTKLASEFLQRDVTVLDLLRKASIWLVRFDFVFHYPKPLMPNMIIIGGITCTHKKLSQVGDALVSFFTYTKHRAVAIASELPGVFFLCSTPTFQQEWPWYLLLMHKSQCCCSCCCPCSAWLQVGSCWWCSWMGVPGSVCWKC</sequence>
<evidence type="ECO:0000313" key="12">
    <source>
        <dbReference type="Proteomes" id="UP000472261"/>
    </source>
</evidence>
<keyword evidence="12" id="KW-1185">Reference proteome</keyword>
<dbReference type="SUPFAM" id="SSF53756">
    <property type="entry name" value="UDP-Glycosyltransferase/glycogen phosphorylase"/>
    <property type="match status" value="1"/>
</dbReference>
<dbReference type="FunFam" id="3.40.50.2000:FF:000066">
    <property type="entry name" value="UDP-glucuronosyltransferase 1-1"/>
    <property type="match status" value="1"/>
</dbReference>
<dbReference type="InterPro" id="IPR002213">
    <property type="entry name" value="UDP_glucos_trans"/>
</dbReference>
<keyword evidence="9" id="KW-0325">Glycoprotein</keyword>
<keyword evidence="7 10" id="KW-0732">Signal</keyword>
<keyword evidence="8" id="KW-1133">Transmembrane helix</keyword>
<evidence type="ECO:0000256" key="7">
    <source>
        <dbReference type="ARBA" id="ARBA00022729"/>
    </source>
</evidence>
<keyword evidence="6" id="KW-0812">Transmembrane</keyword>
<evidence type="ECO:0000256" key="8">
    <source>
        <dbReference type="ARBA" id="ARBA00022989"/>
    </source>
</evidence>
<proteinExistence type="inferred from homology"/>
<dbReference type="Proteomes" id="UP000472261">
    <property type="component" value="Unplaced"/>
</dbReference>
<evidence type="ECO:0000256" key="9">
    <source>
        <dbReference type="ARBA" id="ARBA00023180"/>
    </source>
</evidence>
<feature type="chain" id="PRO_5025508574" description="glucuronosyltransferase" evidence="10">
    <location>
        <begin position="28"/>
        <end position="371"/>
    </location>
</feature>
<keyword evidence="4" id="KW-0328">Glycosyltransferase</keyword>
<dbReference type="Gene3D" id="3.40.50.2000">
    <property type="entry name" value="Glycogen Phosphorylase B"/>
    <property type="match status" value="1"/>
</dbReference>
<evidence type="ECO:0000256" key="3">
    <source>
        <dbReference type="ARBA" id="ARBA00012544"/>
    </source>
</evidence>
<comment type="subcellular location">
    <subcellularLocation>
        <location evidence="1">Membrane</location>
        <topology evidence="1">Single-pass membrane protein</topology>
    </subcellularLocation>
</comment>
<dbReference type="Pfam" id="PF00201">
    <property type="entry name" value="UDPGT"/>
    <property type="match status" value="1"/>
</dbReference>
<protein>
    <recommendedName>
        <fullName evidence="3">glucuronosyltransferase</fullName>
        <ecNumber evidence="3">2.4.1.17</ecNumber>
    </recommendedName>
</protein>
<dbReference type="InterPro" id="IPR050271">
    <property type="entry name" value="UDP-glycosyltransferase"/>
</dbReference>
<accession>A0A669QBW8</accession>
<keyword evidence="5" id="KW-0808">Transferase</keyword>
<evidence type="ECO:0000256" key="1">
    <source>
        <dbReference type="ARBA" id="ARBA00004167"/>
    </source>
</evidence>
<dbReference type="GO" id="GO:0016020">
    <property type="term" value="C:membrane"/>
    <property type="evidence" value="ECO:0007669"/>
    <property type="project" value="UniProtKB-SubCell"/>
</dbReference>
<keyword evidence="8" id="KW-0472">Membrane</keyword>
<dbReference type="OMA" id="DWSHWIN"/>
<evidence type="ECO:0000256" key="10">
    <source>
        <dbReference type="SAM" id="SignalP"/>
    </source>
</evidence>
<reference evidence="11" key="1">
    <citation type="submission" date="2025-08" db="UniProtKB">
        <authorList>
            <consortium name="Ensembl"/>
        </authorList>
    </citation>
    <scope>IDENTIFICATION</scope>
</reference>
<evidence type="ECO:0000256" key="2">
    <source>
        <dbReference type="ARBA" id="ARBA00009995"/>
    </source>
</evidence>
<dbReference type="Ensembl" id="ENSPCLT00000024475.1">
    <property type="protein sequence ID" value="ENSPCLP00000018352.1"/>
    <property type="gene ID" value="ENSPCLG00000015378.1"/>
</dbReference>
<evidence type="ECO:0000256" key="4">
    <source>
        <dbReference type="ARBA" id="ARBA00022676"/>
    </source>
</evidence>
<dbReference type="AlphaFoldDB" id="A0A669QBW8"/>
<comment type="similarity">
    <text evidence="2">Belongs to the UDP-glycosyltransferase family.</text>
</comment>
<dbReference type="PANTHER" id="PTHR48043">
    <property type="entry name" value="EG:EG0003.4 PROTEIN-RELATED"/>
    <property type="match status" value="1"/>
</dbReference>
<evidence type="ECO:0000256" key="5">
    <source>
        <dbReference type="ARBA" id="ARBA00022679"/>
    </source>
</evidence>
<dbReference type="PANTHER" id="PTHR48043:SF161">
    <property type="entry name" value="UDP GLUCURONOSYLTRANSFERASE FAMILY 1 MEMBER A1"/>
    <property type="match status" value="1"/>
</dbReference>
<feature type="signal peptide" evidence="10">
    <location>
        <begin position="1"/>
        <end position="27"/>
    </location>
</feature>
<reference evidence="11" key="2">
    <citation type="submission" date="2025-09" db="UniProtKB">
        <authorList>
            <consortium name="Ensembl"/>
        </authorList>
    </citation>
    <scope>IDENTIFICATION</scope>
</reference>